<evidence type="ECO:0000256" key="3">
    <source>
        <dbReference type="SAM" id="SignalP"/>
    </source>
</evidence>
<gene>
    <name evidence="4" type="ORF">GCM10010334_02590</name>
</gene>
<feature type="chain" id="PRO_5039301123" evidence="3">
    <location>
        <begin position="20"/>
        <end position="299"/>
    </location>
</feature>
<accession>A0A919C6E8</accession>
<dbReference type="Proteomes" id="UP000638353">
    <property type="component" value="Unassembled WGS sequence"/>
</dbReference>
<feature type="compositionally biased region" description="Basic and acidic residues" evidence="2">
    <location>
        <begin position="52"/>
        <end position="64"/>
    </location>
</feature>
<dbReference type="PANTHER" id="PTHR15462:SF19">
    <property type="entry name" value="PEPTIDASE S1 DOMAIN-CONTAINING PROTEIN"/>
    <property type="match status" value="1"/>
</dbReference>
<dbReference type="PANTHER" id="PTHR15462">
    <property type="entry name" value="SERINE PROTEASE"/>
    <property type="match status" value="1"/>
</dbReference>
<dbReference type="SUPFAM" id="SSF50494">
    <property type="entry name" value="Trypsin-like serine proteases"/>
    <property type="match status" value="1"/>
</dbReference>
<evidence type="ECO:0000256" key="1">
    <source>
        <dbReference type="ARBA" id="ARBA00022729"/>
    </source>
</evidence>
<comment type="caution">
    <text evidence="4">The sequence shown here is derived from an EMBL/GenBank/DDBJ whole genome shotgun (WGS) entry which is preliminary data.</text>
</comment>
<protein>
    <submittedName>
        <fullName evidence="4">Peptidase</fullName>
    </submittedName>
</protein>
<reference evidence="4" key="1">
    <citation type="journal article" date="2014" name="Int. J. Syst. Evol. Microbiol.">
        <title>Complete genome sequence of Corynebacterium casei LMG S-19264T (=DSM 44701T), isolated from a smear-ripened cheese.</title>
        <authorList>
            <consortium name="US DOE Joint Genome Institute (JGI-PGF)"/>
            <person name="Walter F."/>
            <person name="Albersmeier A."/>
            <person name="Kalinowski J."/>
            <person name="Ruckert C."/>
        </authorList>
    </citation>
    <scope>NUCLEOTIDE SEQUENCE</scope>
    <source>
        <strain evidence="4">JCM 4637</strain>
    </source>
</reference>
<evidence type="ECO:0000313" key="5">
    <source>
        <dbReference type="Proteomes" id="UP000638353"/>
    </source>
</evidence>
<name>A0A919C6E8_9ACTN</name>
<dbReference type="Pfam" id="PF13365">
    <property type="entry name" value="Trypsin_2"/>
    <property type="match status" value="1"/>
</dbReference>
<dbReference type="InterPro" id="IPR009003">
    <property type="entry name" value="Peptidase_S1_PA"/>
</dbReference>
<feature type="signal peptide" evidence="3">
    <location>
        <begin position="1"/>
        <end position="19"/>
    </location>
</feature>
<sequence length="299" mass="31357">MITALSVTVAALAATLAPASSPSPMGEDADAVRAYWTAERMREAVAATDAREVRERALDSRDDGPPAGVPWRGSAESVSHIGRLFMVLPGGQKATCTAAVVTAANRDVVATAGHCVHLEAAGGAMKSLLFVPGYDDGATPYGSYPARSVAVDRAWTEREDHAADFAFVALDTDDWGRHVQDVVGSSRAVFDAKPGGTRTALGYPFMPPYDGKTLQFCAGNASPVKDDRLAGGSQLKPCRMTNGASGGPWYAPLPGGEDVQVAVTSARPRGEAFKDVAWGAVFNRTAKGLFQSQEALTEK</sequence>
<feature type="region of interest" description="Disordered" evidence="2">
    <location>
        <begin position="52"/>
        <end position="73"/>
    </location>
</feature>
<proteinExistence type="predicted"/>
<reference evidence="4" key="2">
    <citation type="submission" date="2020-09" db="EMBL/GenBank/DDBJ databases">
        <authorList>
            <person name="Sun Q."/>
            <person name="Ohkuma M."/>
        </authorList>
    </citation>
    <scope>NUCLEOTIDE SEQUENCE</scope>
    <source>
        <strain evidence="4">JCM 4637</strain>
    </source>
</reference>
<organism evidence="4 5">
    <name type="scientific">Streptomyces finlayi</name>
    <dbReference type="NCBI Taxonomy" id="67296"/>
    <lineage>
        <taxon>Bacteria</taxon>
        <taxon>Bacillati</taxon>
        <taxon>Actinomycetota</taxon>
        <taxon>Actinomycetes</taxon>
        <taxon>Kitasatosporales</taxon>
        <taxon>Streptomycetaceae</taxon>
        <taxon>Streptomyces</taxon>
    </lineage>
</organism>
<evidence type="ECO:0000313" key="4">
    <source>
        <dbReference type="EMBL" id="GHC77834.1"/>
    </source>
</evidence>
<dbReference type="EMBL" id="BMVC01000001">
    <property type="protein sequence ID" value="GHC77834.1"/>
    <property type="molecule type" value="Genomic_DNA"/>
</dbReference>
<keyword evidence="1 3" id="KW-0732">Signal</keyword>
<evidence type="ECO:0000256" key="2">
    <source>
        <dbReference type="SAM" id="MobiDB-lite"/>
    </source>
</evidence>
<dbReference type="InterPro" id="IPR050966">
    <property type="entry name" value="Glutamyl_endopeptidase"/>
</dbReference>
<dbReference type="AlphaFoldDB" id="A0A919C6E8"/>
<dbReference type="InterPro" id="IPR043504">
    <property type="entry name" value="Peptidase_S1_PA_chymotrypsin"/>
</dbReference>
<dbReference type="Gene3D" id="2.40.10.10">
    <property type="entry name" value="Trypsin-like serine proteases"/>
    <property type="match status" value="2"/>
</dbReference>
<dbReference type="RefSeq" id="WP_189820784.1">
    <property type="nucleotide sequence ID" value="NZ_BMVC01000001.1"/>
</dbReference>